<evidence type="ECO:0000256" key="6">
    <source>
        <dbReference type="ARBA" id="ARBA00023270"/>
    </source>
</evidence>
<evidence type="ECO:0000256" key="7">
    <source>
        <dbReference type="ARBA" id="ARBA00049897"/>
    </source>
</evidence>
<evidence type="ECO:0000313" key="11">
    <source>
        <dbReference type="Proteomes" id="UP000246278"/>
    </source>
</evidence>
<dbReference type="PANTHER" id="PTHR34266">
    <property type="entry name" value="THIAZOLE SYNTHASE"/>
    <property type="match status" value="1"/>
</dbReference>
<dbReference type="GO" id="GO:0005737">
    <property type="term" value="C:cytoplasm"/>
    <property type="evidence" value="ECO:0007669"/>
    <property type="project" value="UniProtKB-SubCell"/>
</dbReference>
<dbReference type="GO" id="GO:1990107">
    <property type="term" value="F:thiazole synthase activity"/>
    <property type="evidence" value="ECO:0007669"/>
    <property type="project" value="UniProtKB-EC"/>
</dbReference>
<dbReference type="UniPathway" id="UPA00060"/>
<keyword evidence="5 8" id="KW-0784">Thiamine biosynthesis</keyword>
<comment type="caution">
    <text evidence="10">The sequence shown here is derived from an EMBL/GenBank/DDBJ whole genome shotgun (WGS) entry which is preliminary data.</text>
</comment>
<dbReference type="GO" id="GO:0009229">
    <property type="term" value="P:thiamine diphosphate biosynthetic process"/>
    <property type="evidence" value="ECO:0007669"/>
    <property type="project" value="UniProtKB-UniRule"/>
</dbReference>
<evidence type="ECO:0000256" key="3">
    <source>
        <dbReference type="ARBA" id="ARBA00011960"/>
    </source>
</evidence>
<dbReference type="InterPro" id="IPR033983">
    <property type="entry name" value="Thiazole_synthase_ThiG"/>
</dbReference>
<accession>A0A317TBR0</accession>
<keyword evidence="6 8" id="KW-0704">Schiff base</keyword>
<dbReference type="CDD" id="cd04728">
    <property type="entry name" value="ThiG"/>
    <property type="match status" value="1"/>
</dbReference>
<keyword evidence="11" id="KW-1185">Reference proteome</keyword>
<dbReference type="RefSeq" id="WP_110022181.1">
    <property type="nucleotide sequence ID" value="NZ_PDNZ01000001.1"/>
</dbReference>
<feature type="binding site" evidence="8">
    <location>
        <position position="159"/>
    </location>
    <ligand>
        <name>1-deoxy-D-xylulose 5-phosphate</name>
        <dbReference type="ChEBI" id="CHEBI:57792"/>
    </ligand>
</feature>
<feature type="active site" description="Schiff-base intermediate with DXP" evidence="8">
    <location>
        <position position="98"/>
    </location>
</feature>
<gene>
    <name evidence="8" type="primary">thiG</name>
    <name evidence="10" type="ORF">CR164_01740</name>
</gene>
<dbReference type="Pfam" id="PF05690">
    <property type="entry name" value="ThiG"/>
    <property type="match status" value="1"/>
</dbReference>
<comment type="pathway">
    <text evidence="2 8">Cofactor biosynthesis; thiamine diphosphate biosynthesis.</text>
</comment>
<dbReference type="InterPro" id="IPR008867">
    <property type="entry name" value="ThiG"/>
</dbReference>
<dbReference type="InterPro" id="IPR013785">
    <property type="entry name" value="Aldolase_TIM"/>
</dbReference>
<feature type="binding site" evidence="8">
    <location>
        <begin position="207"/>
        <end position="208"/>
    </location>
    <ligand>
        <name>1-deoxy-D-xylulose 5-phosphate</name>
        <dbReference type="ChEBI" id="CHEBI:57792"/>
    </ligand>
</feature>
<dbReference type="EC" id="2.8.1.10" evidence="3 8"/>
<dbReference type="OrthoDB" id="9805935at2"/>
<proteinExistence type="inferred from homology"/>
<evidence type="ECO:0000256" key="1">
    <source>
        <dbReference type="ARBA" id="ARBA00002834"/>
    </source>
</evidence>
<comment type="function">
    <text evidence="1 8">Catalyzes the rearrangement of 1-deoxy-D-xylulose 5-phosphate (DXP) to produce the thiazole phosphate moiety of thiamine. Sulfur is provided by the thiocarboxylate moiety of the carrier protein ThiS. In vitro, sulfur can be provided by H(2)S.</text>
</comment>
<organism evidence="10 11">
    <name type="scientific">Prosthecochloris marina</name>
    <dbReference type="NCBI Taxonomy" id="2017681"/>
    <lineage>
        <taxon>Bacteria</taxon>
        <taxon>Pseudomonadati</taxon>
        <taxon>Chlorobiota</taxon>
        <taxon>Chlorobiia</taxon>
        <taxon>Chlorobiales</taxon>
        <taxon>Chlorobiaceae</taxon>
        <taxon>Prosthecochloris</taxon>
    </lineage>
</organism>
<comment type="similarity">
    <text evidence="8">Belongs to the ThiG family.</text>
</comment>
<keyword evidence="8" id="KW-0963">Cytoplasm</keyword>
<dbReference type="Gene3D" id="3.20.20.70">
    <property type="entry name" value="Aldolase class I"/>
    <property type="match status" value="1"/>
</dbReference>
<evidence type="ECO:0000256" key="8">
    <source>
        <dbReference type="HAMAP-Rule" id="MF_00443"/>
    </source>
</evidence>
<sequence length="259" mass="27068">MNELQIGTHTFSSRLILGTGKFGNVQSMLDAIRAAGTELVTVALRRFNREQVEHDLFAALSTIEGLTLMPNTSGASNAQEAVRAAHISRELSGSPFIKVEIHPNPQHLMPDPIETYEASRILASEGFLVMPYIPADPVLAKRLEDAGCASVMPLGSAIGSGHGLATAEMIKLIIRESSIPVIVDAGLRSPSEACAAMEMGCEAVLVNSAIAAAENPAEMASAFNDAVKAGLKARDAGIMPKSGSAVATSPLTSFLGKTS</sequence>
<dbReference type="PANTHER" id="PTHR34266:SF2">
    <property type="entry name" value="THIAZOLE SYNTHASE"/>
    <property type="match status" value="1"/>
</dbReference>
<feature type="domain" description="Thiazole synthase ThiG" evidence="9">
    <location>
        <begin position="6"/>
        <end position="250"/>
    </location>
</feature>
<dbReference type="HAMAP" id="MF_00443">
    <property type="entry name" value="ThiG"/>
    <property type="match status" value="1"/>
</dbReference>
<keyword evidence="4 8" id="KW-0808">Transferase</keyword>
<dbReference type="Proteomes" id="UP000246278">
    <property type="component" value="Unassembled WGS sequence"/>
</dbReference>
<evidence type="ECO:0000259" key="9">
    <source>
        <dbReference type="Pfam" id="PF05690"/>
    </source>
</evidence>
<protein>
    <recommendedName>
        <fullName evidence="3 8">Thiazole synthase</fullName>
        <ecNumber evidence="3 8">2.8.1.10</ecNumber>
    </recommendedName>
</protein>
<evidence type="ECO:0000256" key="4">
    <source>
        <dbReference type="ARBA" id="ARBA00022679"/>
    </source>
</evidence>
<name>A0A317TBR0_9CHLB</name>
<dbReference type="SUPFAM" id="SSF110399">
    <property type="entry name" value="ThiG-like"/>
    <property type="match status" value="1"/>
</dbReference>
<comment type="catalytic activity">
    <reaction evidence="7 8">
        <text>[ThiS sulfur-carrier protein]-C-terminal-Gly-aminoethanethioate + 2-iminoacetate + 1-deoxy-D-xylulose 5-phosphate = [ThiS sulfur-carrier protein]-C-terminal Gly-Gly + 2-[(2R,5Z)-2-carboxy-4-methylthiazol-5(2H)-ylidene]ethyl phosphate + 2 H2O + H(+)</text>
        <dbReference type="Rhea" id="RHEA:26297"/>
        <dbReference type="Rhea" id="RHEA-COMP:12909"/>
        <dbReference type="Rhea" id="RHEA-COMP:19908"/>
        <dbReference type="ChEBI" id="CHEBI:15377"/>
        <dbReference type="ChEBI" id="CHEBI:15378"/>
        <dbReference type="ChEBI" id="CHEBI:57792"/>
        <dbReference type="ChEBI" id="CHEBI:62899"/>
        <dbReference type="ChEBI" id="CHEBI:77846"/>
        <dbReference type="ChEBI" id="CHEBI:90778"/>
        <dbReference type="ChEBI" id="CHEBI:232372"/>
        <dbReference type="EC" id="2.8.1.10"/>
    </reaction>
</comment>
<evidence type="ECO:0000313" key="10">
    <source>
        <dbReference type="EMBL" id="PWW83301.1"/>
    </source>
</evidence>
<reference evidence="11" key="1">
    <citation type="submission" date="2017-10" db="EMBL/GenBank/DDBJ databases">
        <authorList>
            <person name="Gaisin V.A."/>
            <person name="Rysina M.S."/>
            <person name="Grouzdev D.S."/>
        </authorList>
    </citation>
    <scope>NUCLEOTIDE SEQUENCE [LARGE SCALE GENOMIC DNA]</scope>
    <source>
        <strain evidence="11">V1</strain>
    </source>
</reference>
<comment type="subcellular location">
    <subcellularLocation>
        <location evidence="8">Cytoplasm</location>
    </subcellularLocation>
</comment>
<evidence type="ECO:0000256" key="2">
    <source>
        <dbReference type="ARBA" id="ARBA00004948"/>
    </source>
</evidence>
<dbReference type="AlphaFoldDB" id="A0A317TBR0"/>
<evidence type="ECO:0000256" key="5">
    <source>
        <dbReference type="ARBA" id="ARBA00022977"/>
    </source>
</evidence>
<feature type="binding site" evidence="8">
    <location>
        <begin position="185"/>
        <end position="186"/>
    </location>
    <ligand>
        <name>1-deoxy-D-xylulose 5-phosphate</name>
        <dbReference type="ChEBI" id="CHEBI:57792"/>
    </ligand>
</feature>
<comment type="subunit">
    <text evidence="8">Homotetramer. Forms heterodimers with either ThiH or ThiS.</text>
</comment>
<dbReference type="EMBL" id="PDNZ01000001">
    <property type="protein sequence ID" value="PWW83301.1"/>
    <property type="molecule type" value="Genomic_DNA"/>
</dbReference>